<protein>
    <submittedName>
        <fullName evidence="9">Zinc finger CCCH domain-containing protein 18</fullName>
    </submittedName>
</protein>
<keyword evidence="5" id="KW-0238">DNA-binding</keyword>
<dbReference type="KEGG" id="qsa:O6P43_013603"/>
<evidence type="ECO:0000256" key="2">
    <source>
        <dbReference type="ARBA" id="ARBA00022771"/>
    </source>
</evidence>
<keyword evidence="10" id="KW-1185">Reference proteome</keyword>
<dbReference type="InterPro" id="IPR056276">
    <property type="entry name" value="AtC3H46-like_PABC-like"/>
</dbReference>
<dbReference type="InterPro" id="IPR035979">
    <property type="entry name" value="RBD_domain_sf"/>
</dbReference>
<accession>A0AAD7LT24</accession>
<evidence type="ECO:0000256" key="4">
    <source>
        <dbReference type="ARBA" id="ARBA00022884"/>
    </source>
</evidence>
<dbReference type="GO" id="GO:0003723">
    <property type="term" value="F:RNA binding"/>
    <property type="evidence" value="ECO:0007669"/>
    <property type="project" value="UniProtKB-UniRule"/>
</dbReference>
<evidence type="ECO:0000256" key="7">
    <source>
        <dbReference type="SAM" id="MobiDB-lite"/>
    </source>
</evidence>
<feature type="region of interest" description="Disordered" evidence="7">
    <location>
        <begin position="310"/>
        <end position="346"/>
    </location>
</feature>
<dbReference type="GO" id="GO:0003677">
    <property type="term" value="F:DNA binding"/>
    <property type="evidence" value="ECO:0007669"/>
    <property type="project" value="UniProtKB-KW"/>
</dbReference>
<dbReference type="Pfam" id="PF00076">
    <property type="entry name" value="RRM_1"/>
    <property type="match status" value="1"/>
</dbReference>
<organism evidence="9 10">
    <name type="scientific">Quillaja saponaria</name>
    <name type="common">Soap bark tree</name>
    <dbReference type="NCBI Taxonomy" id="32244"/>
    <lineage>
        <taxon>Eukaryota</taxon>
        <taxon>Viridiplantae</taxon>
        <taxon>Streptophyta</taxon>
        <taxon>Embryophyta</taxon>
        <taxon>Tracheophyta</taxon>
        <taxon>Spermatophyta</taxon>
        <taxon>Magnoliopsida</taxon>
        <taxon>eudicotyledons</taxon>
        <taxon>Gunneridae</taxon>
        <taxon>Pentapetalae</taxon>
        <taxon>rosids</taxon>
        <taxon>fabids</taxon>
        <taxon>Fabales</taxon>
        <taxon>Quillajaceae</taxon>
        <taxon>Quillaja</taxon>
    </lineage>
</organism>
<name>A0AAD7LT24_QUISA</name>
<feature type="compositionally biased region" description="Basic and acidic residues" evidence="7">
    <location>
        <begin position="311"/>
        <end position="321"/>
    </location>
</feature>
<dbReference type="SMART" id="SM00360">
    <property type="entry name" value="RRM"/>
    <property type="match status" value="1"/>
</dbReference>
<dbReference type="PROSITE" id="PS50102">
    <property type="entry name" value="RRM"/>
    <property type="match status" value="1"/>
</dbReference>
<dbReference type="GO" id="GO:0008270">
    <property type="term" value="F:zinc ion binding"/>
    <property type="evidence" value="ECO:0007669"/>
    <property type="project" value="UniProtKB-KW"/>
</dbReference>
<dbReference type="AlphaFoldDB" id="A0AAD7LT24"/>
<feature type="compositionally biased region" description="Basic and acidic residues" evidence="7">
    <location>
        <begin position="328"/>
        <end position="340"/>
    </location>
</feature>
<evidence type="ECO:0000256" key="6">
    <source>
        <dbReference type="PROSITE-ProRule" id="PRU00176"/>
    </source>
</evidence>
<gene>
    <name evidence="9" type="ORF">O6P43_013603</name>
</gene>
<keyword evidence="3" id="KW-0862">Zinc</keyword>
<dbReference type="InterPro" id="IPR000504">
    <property type="entry name" value="RRM_dom"/>
</dbReference>
<dbReference type="PANTHER" id="PTHR24009">
    <property type="entry name" value="RNA-BINDING (RRM/RBD/RNP MOTIFS)"/>
    <property type="match status" value="1"/>
</dbReference>
<dbReference type="Pfam" id="PF23182">
    <property type="entry name" value="PABC_AtC3H46"/>
    <property type="match status" value="1"/>
</dbReference>
<proteinExistence type="predicted"/>
<evidence type="ECO:0000256" key="1">
    <source>
        <dbReference type="ARBA" id="ARBA00022723"/>
    </source>
</evidence>
<dbReference type="EMBL" id="JARAOO010000006">
    <property type="protein sequence ID" value="KAJ7963678.1"/>
    <property type="molecule type" value="Genomic_DNA"/>
</dbReference>
<evidence type="ECO:0000256" key="5">
    <source>
        <dbReference type="ARBA" id="ARBA00023125"/>
    </source>
</evidence>
<evidence type="ECO:0000256" key="3">
    <source>
        <dbReference type="ARBA" id="ARBA00022833"/>
    </source>
</evidence>
<dbReference type="Gene3D" id="3.30.70.330">
    <property type="match status" value="1"/>
</dbReference>
<sequence>MMDISESLKVLYKRIQKLDPDNVTKVIGNLLLQDNGEEKIISLANLPNHSLEKVVYNAHGLQRLLNKMTIAPISPPLNPPHAFSHLPADSPGSFQVPSPPNWNPQLGRNAKSALGHMDSNIGYLNQREVAKTRMFGSPKSMEYQSVNYDQGQIVNEKIFLRFPAESTFTKEDVSNYFSDFGPIKDVRIPKKEQRVYGFVTFTNSDTVNSIFQMGNPHLIQGYPVSVKPFRDYTLTPADRKHKEKIEYPGYVSPHYEAFGGLRIQLYEEQEFQRKSFTALQLAQNPVVNPPHTDYSLYGLKSDHPYFQSTKRFSDGLDDKTRNAGTSHIDQESDQELHLPDDPFGSP</sequence>
<keyword evidence="1" id="KW-0479">Metal-binding</keyword>
<keyword evidence="2" id="KW-0863">Zinc-finger</keyword>
<keyword evidence="4 6" id="KW-0694">RNA-binding</keyword>
<comment type="caution">
    <text evidence="9">The sequence shown here is derived from an EMBL/GenBank/DDBJ whole genome shotgun (WGS) entry which is preliminary data.</text>
</comment>
<evidence type="ECO:0000313" key="10">
    <source>
        <dbReference type="Proteomes" id="UP001163823"/>
    </source>
</evidence>
<dbReference type="Proteomes" id="UP001163823">
    <property type="component" value="Chromosome 6"/>
</dbReference>
<evidence type="ECO:0000313" key="9">
    <source>
        <dbReference type="EMBL" id="KAJ7963678.1"/>
    </source>
</evidence>
<dbReference type="PANTHER" id="PTHR24009:SF0">
    <property type="entry name" value="ZINC FINGER CCCH DOMAIN-CONTAINING PROTEIN 18"/>
    <property type="match status" value="1"/>
</dbReference>
<feature type="domain" description="RRM" evidence="8">
    <location>
        <begin position="156"/>
        <end position="231"/>
    </location>
</feature>
<reference evidence="9" key="1">
    <citation type="journal article" date="2023" name="Science">
        <title>Elucidation of the pathway for biosynthesis of saponin adjuvants from the soapbark tree.</title>
        <authorList>
            <person name="Reed J."/>
            <person name="Orme A."/>
            <person name="El-Demerdash A."/>
            <person name="Owen C."/>
            <person name="Martin L.B.B."/>
            <person name="Misra R.C."/>
            <person name="Kikuchi S."/>
            <person name="Rejzek M."/>
            <person name="Martin A.C."/>
            <person name="Harkess A."/>
            <person name="Leebens-Mack J."/>
            <person name="Louveau T."/>
            <person name="Stephenson M.J."/>
            <person name="Osbourn A."/>
        </authorList>
    </citation>
    <scope>NUCLEOTIDE SEQUENCE</scope>
    <source>
        <strain evidence="9">S10</strain>
    </source>
</reference>
<evidence type="ECO:0000259" key="8">
    <source>
        <dbReference type="PROSITE" id="PS50102"/>
    </source>
</evidence>
<dbReference type="InterPro" id="IPR012677">
    <property type="entry name" value="Nucleotide-bd_a/b_plait_sf"/>
</dbReference>
<dbReference type="SUPFAM" id="SSF54928">
    <property type="entry name" value="RNA-binding domain, RBD"/>
    <property type="match status" value="1"/>
</dbReference>